<dbReference type="Proteomes" id="UP001166191">
    <property type="component" value="Unassembled WGS sequence"/>
</dbReference>
<dbReference type="EMBL" id="JAHKNG010000035">
    <property type="protein sequence ID" value="MBU3031602.1"/>
    <property type="molecule type" value="Genomic_DNA"/>
</dbReference>
<comment type="caution">
    <text evidence="2">The sequence shown here is derived from an EMBL/GenBank/DDBJ whole genome shotgun (WGS) entry which is preliminary data.</text>
</comment>
<feature type="chain" id="PRO_5045049745" evidence="1">
    <location>
        <begin position="28"/>
        <end position="180"/>
    </location>
</feature>
<accession>A0ABS6ANC0</accession>
<sequence>MCTKAKKRAKTATISLLVALTSTSASNAQLFSWGQDKRDFGTQYEMTYFVYDCFDQRVRAAYGSVRVSARDPYLSAMMRENSPIRKGLMDRFPDVLKEAALADDFDIDGAINGVRPTLEKVVGTLWKAVAVDGQDHNERMWQEEQNLPPTNSVDEQLDGYLIANMLFCSKYYLDEKLKKN</sequence>
<gene>
    <name evidence="2" type="ORF">KNW02_15920</name>
</gene>
<proteinExistence type="predicted"/>
<keyword evidence="1" id="KW-0732">Signal</keyword>
<evidence type="ECO:0000313" key="2">
    <source>
        <dbReference type="EMBL" id="MBU3031602.1"/>
    </source>
</evidence>
<evidence type="ECO:0000256" key="1">
    <source>
        <dbReference type="SAM" id="SignalP"/>
    </source>
</evidence>
<keyword evidence="3" id="KW-1185">Reference proteome</keyword>
<feature type="signal peptide" evidence="1">
    <location>
        <begin position="1"/>
        <end position="27"/>
    </location>
</feature>
<protein>
    <submittedName>
        <fullName evidence="2">Uncharacterized protein</fullName>
    </submittedName>
</protein>
<name>A0ABS6ANC0_9RHOB</name>
<dbReference type="RefSeq" id="WP_216034259.1">
    <property type="nucleotide sequence ID" value="NZ_JAHKNG010000035.1"/>
</dbReference>
<evidence type="ECO:0000313" key="3">
    <source>
        <dbReference type="Proteomes" id="UP001166191"/>
    </source>
</evidence>
<reference evidence="2" key="1">
    <citation type="submission" date="2021-06" db="EMBL/GenBank/DDBJ databases">
        <title>Paracoccus bacterium XHP0099 sp. nov., isolated from the surface waters of the Yellow Sea.</title>
        <authorList>
            <person name="Xue H."/>
            <person name="Zhang D."/>
        </authorList>
    </citation>
    <scope>NUCLEOTIDE SEQUENCE</scope>
    <source>
        <strain evidence="2">XHP0099</strain>
    </source>
</reference>
<organism evidence="2 3">
    <name type="scientific">Paracoccus marinaquae</name>
    <dbReference type="NCBI Taxonomy" id="2841926"/>
    <lineage>
        <taxon>Bacteria</taxon>
        <taxon>Pseudomonadati</taxon>
        <taxon>Pseudomonadota</taxon>
        <taxon>Alphaproteobacteria</taxon>
        <taxon>Rhodobacterales</taxon>
        <taxon>Paracoccaceae</taxon>
        <taxon>Paracoccus</taxon>
    </lineage>
</organism>